<dbReference type="AlphaFoldDB" id="I1S8R4"/>
<reference evidence="7 9" key="4">
    <citation type="journal article" date="2015" name="BMC Genomics">
        <title>The completed genome sequence of the pathogenic ascomycete fungus Fusarium graminearum.</title>
        <authorList>
            <person name="King R."/>
            <person name="Urban M."/>
            <person name="Hammond-Kosack M.C."/>
            <person name="Hassani-Pak K."/>
            <person name="Hammond-Kosack K.E."/>
        </authorList>
    </citation>
    <scope>NUCLEOTIDE SEQUENCE [LARGE SCALE GENOMIC DNA]</scope>
    <source>
        <strain evidence="9">ATCC MYA-4620 / CBS 123657 / FGSC 9075 / NRRL 31084 / PH-1</strain>
        <strain evidence="7">PH-1</strain>
    </source>
</reference>
<protein>
    <submittedName>
        <fullName evidence="7">Chromosome 4, complete genome</fullName>
    </submittedName>
</protein>
<keyword evidence="1" id="KW-0479">Metal-binding</keyword>
<accession>I1S8R4</accession>
<dbReference type="GO" id="GO:0003677">
    <property type="term" value="F:DNA binding"/>
    <property type="evidence" value="ECO:0007669"/>
    <property type="project" value="UniProtKB-KW"/>
</dbReference>
<dbReference type="RefSeq" id="XP_011327735.1">
    <property type="nucleotide sequence ID" value="XM_011329433.1"/>
</dbReference>
<name>I1S8R4_GIBZE</name>
<evidence type="ECO:0000256" key="3">
    <source>
        <dbReference type="ARBA" id="ARBA00023015"/>
    </source>
</evidence>
<proteinExistence type="predicted"/>
<reference evidence="8 9" key="1">
    <citation type="journal article" date="2007" name="Science">
        <title>The Fusarium graminearum genome reveals a link between localized polymorphism and pathogen specialization.</title>
        <authorList>
            <person name="Cuomo C.A."/>
            <person name="Gueldener U."/>
            <person name="Xu J.-R."/>
            <person name="Trail F."/>
            <person name="Turgeon B.G."/>
            <person name="Di Pietro A."/>
            <person name="Walton J.D."/>
            <person name="Ma L.-J."/>
            <person name="Baker S.E."/>
            <person name="Rep M."/>
            <person name="Adam G."/>
            <person name="Antoniw J."/>
            <person name="Baldwin T."/>
            <person name="Calvo S.E."/>
            <person name="Chang Y.-L."/>
            <person name="DeCaprio D."/>
            <person name="Gale L.R."/>
            <person name="Gnerre S."/>
            <person name="Goswami R.S."/>
            <person name="Hammond-Kosack K."/>
            <person name="Harris L.J."/>
            <person name="Hilburn K."/>
            <person name="Kennell J.C."/>
            <person name="Kroken S."/>
            <person name="Magnuson J.K."/>
            <person name="Mannhaupt G."/>
            <person name="Mauceli E.W."/>
            <person name="Mewes H.-W."/>
            <person name="Mitterbauer R."/>
            <person name="Muehlbauer G."/>
            <person name="Muensterkoetter M."/>
            <person name="Nelson D."/>
            <person name="O'Donnell K."/>
            <person name="Ouellet T."/>
            <person name="Qi W."/>
            <person name="Quesneville H."/>
            <person name="Roncero M.I.G."/>
            <person name="Seong K.-Y."/>
            <person name="Tetko I.V."/>
            <person name="Urban M."/>
            <person name="Waalwijk C."/>
            <person name="Ward T.J."/>
            <person name="Yao J."/>
            <person name="Birren B.W."/>
            <person name="Kistler H.C."/>
        </authorList>
    </citation>
    <scope>NUCLEOTIDE SEQUENCE [LARGE SCALE GENOMIC DNA]</scope>
    <source>
        <strain evidence="9">ATCC MYA-4620 / CBS 123657 / FGSC 9075 / NRRL 31084 / PH-1</strain>
        <strain evidence="8">PH-1 / ATCC MYA-4620 / FGSC 9075 / NRRL 31084</strain>
    </source>
</reference>
<dbReference type="EMBL" id="HG970335">
    <property type="protein sequence ID" value="CEF83902.1"/>
    <property type="molecule type" value="Genomic_DNA"/>
</dbReference>
<dbReference type="KEGG" id="fgr:FGSG_13242"/>
<dbReference type="EnsemblFungi" id="CEF83902">
    <property type="protein sequence ID" value="CEF83902"/>
    <property type="gene ID" value="FGRRES_13242"/>
</dbReference>
<keyword evidence="9" id="KW-1185">Reference proteome</keyword>
<evidence type="ECO:0000256" key="2">
    <source>
        <dbReference type="ARBA" id="ARBA00022833"/>
    </source>
</evidence>
<dbReference type="eggNOG" id="ENOG502RVX2">
    <property type="taxonomic scope" value="Eukaryota"/>
</dbReference>
<evidence type="ECO:0000256" key="1">
    <source>
        <dbReference type="ARBA" id="ARBA00022723"/>
    </source>
</evidence>
<reference key="3">
    <citation type="submission" date="2014-02" db="EMBL/GenBank/DDBJ databases">
        <title>A revised Fusarium graminearum genomic reference sequence using whole shotgun re-sequencing.</title>
        <authorList>
            <person name="King R."/>
            <person name="Urban M."/>
            <person name="Hassani-Pak K."/>
            <person name="Hammond-Kosack K."/>
        </authorList>
    </citation>
    <scope>NUCLEOTIDE SEQUENCE</scope>
    <source>
        <strain>PH-1</strain>
    </source>
</reference>
<dbReference type="STRING" id="229533.I1S8R4"/>
<keyword evidence="3" id="KW-0805">Transcription regulation</keyword>
<evidence type="ECO:0000256" key="6">
    <source>
        <dbReference type="ARBA" id="ARBA00023242"/>
    </source>
</evidence>
<keyword evidence="6" id="KW-0539">Nucleus</keyword>
<sequence length="506" mass="57138">MTRVKPGQRKRAKTSKVRTGCGTCNLQEYVMHRSRSHSPLTDNSTSTGRKCDGYQISPAPSTPPTCLIPTYTSHAEAKSLQFFIEKTLVNFQTFFPDNLWSTKILQVAHDQGCIKNGLMALSHFHRLYLTHQQWQKVDSVPALKHYNFAIRELLSPSPDVQGHVLVLSCLIFICIELLQGNTESAISLFKYGCSMIQQHRKNSPRFKAKDGPRSDIEETLNLAEACFKRIAVQFLTLMSDNDSTLWFLFYNTFGSSLTLRENSFTCLADAREALLDILVDQASPGLKGKSARDIMAHSAKVTRWGELFDALLLRQTNSGSPPTDSGSRTIALLQVHRKYSEINVAKYIHGQGDPCFWDKFTTEFNEIVDHAATAAGIDQNHAKRNWDTESSPKAYFHIDIGFTSVLISVIARCRDPFVRRRAIAVMLTDRVQEGAFNGSQSARVAARVMELEETRSGKEVKCSSDIPHEARVRQIRVHLQGGEDKKMRLVYKFSQDCFEEERSMTE</sequence>
<dbReference type="OrthoDB" id="3598904at2759"/>
<keyword evidence="4" id="KW-0238">DNA-binding</keyword>
<reference evidence="8" key="5">
    <citation type="submission" date="2017-01" db="UniProtKB">
        <authorList>
            <consortium name="EnsemblFungi"/>
        </authorList>
    </citation>
    <scope>IDENTIFICATION</scope>
    <source>
        <strain evidence="8">PH-1 / ATCC MYA-4620 / FGSC 9075 / NRRL 31084</strain>
    </source>
</reference>
<dbReference type="VEuPathDB" id="FungiDB:FGRAMPH1_01G25939"/>
<dbReference type="InterPro" id="IPR021858">
    <property type="entry name" value="Fun_TF"/>
</dbReference>
<dbReference type="InParanoid" id="I1S8R4"/>
<reference evidence="8 9" key="2">
    <citation type="journal article" date="2010" name="Nature">
        <title>Comparative genomics reveals mobile pathogenicity chromosomes in Fusarium.</title>
        <authorList>
            <person name="Ma L.J."/>
            <person name="van der Does H.C."/>
            <person name="Borkovich K.A."/>
            <person name="Coleman J.J."/>
            <person name="Daboussi M.J."/>
            <person name="Di Pietro A."/>
            <person name="Dufresne M."/>
            <person name="Freitag M."/>
            <person name="Grabherr M."/>
            <person name="Henrissat B."/>
            <person name="Houterman P.M."/>
            <person name="Kang S."/>
            <person name="Shim W.B."/>
            <person name="Woloshuk C."/>
            <person name="Xie X."/>
            <person name="Xu J.R."/>
            <person name="Antoniw J."/>
            <person name="Baker S.E."/>
            <person name="Bluhm B.H."/>
            <person name="Breakspear A."/>
            <person name="Brown D.W."/>
            <person name="Butchko R.A."/>
            <person name="Chapman S."/>
            <person name="Coulson R."/>
            <person name="Coutinho P.M."/>
            <person name="Danchin E.G."/>
            <person name="Diener A."/>
            <person name="Gale L.R."/>
            <person name="Gardiner D.M."/>
            <person name="Goff S."/>
            <person name="Hammond-Kosack K.E."/>
            <person name="Hilburn K."/>
            <person name="Hua-Van A."/>
            <person name="Jonkers W."/>
            <person name="Kazan K."/>
            <person name="Kodira C.D."/>
            <person name="Koehrsen M."/>
            <person name="Kumar L."/>
            <person name="Lee Y.H."/>
            <person name="Li L."/>
            <person name="Manners J.M."/>
            <person name="Miranda-Saavedra D."/>
            <person name="Mukherjee M."/>
            <person name="Park G."/>
            <person name="Park J."/>
            <person name="Park S.Y."/>
            <person name="Proctor R.H."/>
            <person name="Regev A."/>
            <person name="Ruiz-Roldan M.C."/>
            <person name="Sain D."/>
            <person name="Sakthikumar S."/>
            <person name="Sykes S."/>
            <person name="Schwartz D.C."/>
            <person name="Turgeon B.G."/>
            <person name="Wapinski I."/>
            <person name="Yoder O."/>
            <person name="Young S."/>
            <person name="Zeng Q."/>
            <person name="Zhou S."/>
            <person name="Galagan J."/>
            <person name="Cuomo C.A."/>
            <person name="Kistler H.C."/>
            <person name="Rep M."/>
        </authorList>
    </citation>
    <scope>GENOME REANNOTATION</scope>
    <source>
        <strain evidence="9">ATCC MYA-4620 / CBS 123657 / FGSC 9075 / NRRL 31084 / PH-1</strain>
        <strain evidence="8">PH-1 / ATCC MYA-4620 / FGSC 9075 / NRRL 31084</strain>
    </source>
</reference>
<evidence type="ECO:0000313" key="9">
    <source>
        <dbReference type="Proteomes" id="UP000070720"/>
    </source>
</evidence>
<evidence type="ECO:0000256" key="5">
    <source>
        <dbReference type="ARBA" id="ARBA00023163"/>
    </source>
</evidence>
<keyword evidence="5" id="KW-0804">Transcription</keyword>
<dbReference type="PANTHER" id="PTHR36206">
    <property type="entry name" value="ASPERCRYPTIN BIOSYNTHESIS CLUSTER-SPECIFIC TRANSCRIPTION REGULATOR ATNN-RELATED"/>
    <property type="match status" value="1"/>
</dbReference>
<dbReference type="InterPro" id="IPR052360">
    <property type="entry name" value="Transcr_Regulatory_Proteins"/>
</dbReference>
<dbReference type="PANTHER" id="PTHR36206:SF13">
    <property type="entry name" value="TRANSCRIPTIONAL REGULATORY PROTEIN MOC3"/>
    <property type="match status" value="1"/>
</dbReference>
<evidence type="ECO:0000256" key="4">
    <source>
        <dbReference type="ARBA" id="ARBA00023125"/>
    </source>
</evidence>
<gene>
    <name evidence="7" type="ORF">FGRAMPH1_01T25939</name>
</gene>
<dbReference type="GO" id="GO:0046872">
    <property type="term" value="F:metal ion binding"/>
    <property type="evidence" value="ECO:0007669"/>
    <property type="project" value="UniProtKB-KW"/>
</dbReference>
<dbReference type="Pfam" id="PF11951">
    <property type="entry name" value="Fungal_trans_2"/>
    <property type="match status" value="1"/>
</dbReference>
<dbReference type="Proteomes" id="UP000070720">
    <property type="component" value="Chromosome 4"/>
</dbReference>
<evidence type="ECO:0000313" key="7">
    <source>
        <dbReference type="EMBL" id="CEF83902.1"/>
    </source>
</evidence>
<organism evidence="7 9">
    <name type="scientific">Gibberella zeae (strain ATCC MYA-4620 / CBS 123657 / FGSC 9075 / NRRL 31084 / PH-1)</name>
    <name type="common">Wheat head blight fungus</name>
    <name type="synonym">Fusarium graminearum</name>
    <dbReference type="NCBI Taxonomy" id="229533"/>
    <lineage>
        <taxon>Eukaryota</taxon>
        <taxon>Fungi</taxon>
        <taxon>Dikarya</taxon>
        <taxon>Ascomycota</taxon>
        <taxon>Pezizomycotina</taxon>
        <taxon>Sordariomycetes</taxon>
        <taxon>Hypocreomycetidae</taxon>
        <taxon>Hypocreales</taxon>
        <taxon>Nectriaceae</taxon>
        <taxon>Fusarium</taxon>
    </lineage>
</organism>
<keyword evidence="2" id="KW-0862">Zinc</keyword>
<dbReference type="HOGENOM" id="CLU_011409_6_0_1"/>
<evidence type="ECO:0000313" key="8">
    <source>
        <dbReference type="EnsemblFungi" id="CEF83902"/>
    </source>
</evidence>